<dbReference type="Gene3D" id="3.40.630.10">
    <property type="entry name" value="Zn peptidases"/>
    <property type="match status" value="1"/>
</dbReference>
<organism evidence="3 4">
    <name type="scientific">Tetrapyrgos nigripes</name>
    <dbReference type="NCBI Taxonomy" id="182062"/>
    <lineage>
        <taxon>Eukaryota</taxon>
        <taxon>Fungi</taxon>
        <taxon>Dikarya</taxon>
        <taxon>Basidiomycota</taxon>
        <taxon>Agaricomycotina</taxon>
        <taxon>Agaricomycetes</taxon>
        <taxon>Agaricomycetidae</taxon>
        <taxon>Agaricales</taxon>
        <taxon>Marasmiineae</taxon>
        <taxon>Marasmiaceae</taxon>
        <taxon>Tetrapyrgos</taxon>
    </lineage>
</organism>
<dbReference type="Proteomes" id="UP000559256">
    <property type="component" value="Unassembled WGS sequence"/>
</dbReference>
<dbReference type="InterPro" id="IPR036264">
    <property type="entry name" value="Bact_exopeptidase_dim_dom"/>
</dbReference>
<dbReference type="FunFam" id="3.30.70.360:FF:000004">
    <property type="entry name" value="Peptidase M20 domain-containing protein 2"/>
    <property type="match status" value="1"/>
</dbReference>
<dbReference type="Pfam" id="PF01546">
    <property type="entry name" value="Peptidase_M20"/>
    <property type="match status" value="1"/>
</dbReference>
<evidence type="ECO:0000256" key="1">
    <source>
        <dbReference type="ARBA" id="ARBA00006247"/>
    </source>
</evidence>
<protein>
    <recommendedName>
        <fullName evidence="2">Peptidase M20 dimerisation domain-containing protein</fullName>
    </recommendedName>
</protein>
<dbReference type="GO" id="GO:0016805">
    <property type="term" value="F:dipeptidase activity"/>
    <property type="evidence" value="ECO:0007669"/>
    <property type="project" value="TreeGrafter"/>
</dbReference>
<evidence type="ECO:0000259" key="2">
    <source>
        <dbReference type="Pfam" id="PF07687"/>
    </source>
</evidence>
<dbReference type="PANTHER" id="PTHR30575:SF0">
    <property type="entry name" value="XAA-ARG DIPEPTIDASE"/>
    <property type="match status" value="1"/>
</dbReference>
<dbReference type="Gene3D" id="3.30.70.360">
    <property type="match status" value="1"/>
</dbReference>
<sequence length="495" mass="53595">MSTFQDDGLPGCFSGLFKRRKAISKPSPSYYTPSDTKPSLPSANDMKEHSCFSPTCDYSFSNLSQWWISDQSISPPPYTPHSASASSATEDAWKIIDETTDTLDPQLRKLSLQIHDHPEIMFHETYARDVLSAFMGEHGFEVTTGYLGLPTAWKAEYSYGSGGRVVGINSEMDALSGLGHACGHNLIAVSGCGVAIALKAAMEQKNIPGKIVLLGTPAEESGGGKILLLDRGGYKEMDFCLMCHPGPGPSHSFDTGSTSAMQSFEVEYFGQSAHAGAAPWEGTNALDAAFLAYSSISVLRQQIKPTHRIHGIVSGKDWLPNVIPDYSKMRWIVRAPTWPELKVFADKVQNCFKAAALATSCEVKINSEAPYFDLNQNEALAEAFSCVMKERYGMDTSSLGTTASTDFGNISYGKSLSIPLMTDIRAGLAIPTKPNGGNHTPAFAQAAATPEAHAAAMRVTRGLAQLAFRGLQDDTFYAQMKQSFMKSSRSQLEQS</sequence>
<dbReference type="InterPro" id="IPR017439">
    <property type="entry name" value="Amidohydrolase"/>
</dbReference>
<dbReference type="SUPFAM" id="SSF55031">
    <property type="entry name" value="Bacterial exopeptidase dimerisation domain"/>
    <property type="match status" value="1"/>
</dbReference>
<gene>
    <name evidence="3" type="ORF">D9758_007803</name>
</gene>
<evidence type="ECO:0000313" key="4">
    <source>
        <dbReference type="Proteomes" id="UP000559256"/>
    </source>
</evidence>
<comment type="similarity">
    <text evidence="1">Belongs to the peptidase M20A family.</text>
</comment>
<keyword evidence="4" id="KW-1185">Reference proteome</keyword>
<dbReference type="EMBL" id="JAACJM010000076">
    <property type="protein sequence ID" value="KAF5350281.1"/>
    <property type="molecule type" value="Genomic_DNA"/>
</dbReference>
<feature type="domain" description="Peptidase M20 dimerisation" evidence="2">
    <location>
        <begin position="262"/>
        <end position="356"/>
    </location>
</feature>
<dbReference type="InterPro" id="IPR002933">
    <property type="entry name" value="Peptidase_M20"/>
</dbReference>
<dbReference type="InterPro" id="IPR052030">
    <property type="entry name" value="Peptidase_M20/M20A_hydrolases"/>
</dbReference>
<name>A0A8H5D046_9AGAR</name>
<dbReference type="PANTHER" id="PTHR30575">
    <property type="entry name" value="PEPTIDASE M20"/>
    <property type="match status" value="1"/>
</dbReference>
<dbReference type="OrthoDB" id="6119954at2759"/>
<reference evidence="3 4" key="1">
    <citation type="journal article" date="2020" name="ISME J.">
        <title>Uncovering the hidden diversity of litter-decomposition mechanisms in mushroom-forming fungi.</title>
        <authorList>
            <person name="Floudas D."/>
            <person name="Bentzer J."/>
            <person name="Ahren D."/>
            <person name="Johansson T."/>
            <person name="Persson P."/>
            <person name="Tunlid A."/>
        </authorList>
    </citation>
    <scope>NUCLEOTIDE SEQUENCE [LARGE SCALE GENOMIC DNA]</scope>
    <source>
        <strain evidence="3 4">CBS 291.85</strain>
    </source>
</reference>
<dbReference type="Pfam" id="PF07687">
    <property type="entry name" value="M20_dimer"/>
    <property type="match status" value="1"/>
</dbReference>
<dbReference type="AlphaFoldDB" id="A0A8H5D046"/>
<proteinExistence type="inferred from homology"/>
<dbReference type="SUPFAM" id="SSF53187">
    <property type="entry name" value="Zn-dependent exopeptidases"/>
    <property type="match status" value="1"/>
</dbReference>
<dbReference type="CDD" id="cd05672">
    <property type="entry name" value="M20_ACY1L2-like"/>
    <property type="match status" value="1"/>
</dbReference>
<dbReference type="InterPro" id="IPR011650">
    <property type="entry name" value="Peptidase_M20_dimer"/>
</dbReference>
<dbReference type="NCBIfam" id="TIGR01891">
    <property type="entry name" value="amidohydrolases"/>
    <property type="match status" value="1"/>
</dbReference>
<comment type="caution">
    <text evidence="3">The sequence shown here is derived from an EMBL/GenBank/DDBJ whole genome shotgun (WGS) entry which is preliminary data.</text>
</comment>
<accession>A0A8H5D046</accession>
<evidence type="ECO:0000313" key="3">
    <source>
        <dbReference type="EMBL" id="KAF5350281.1"/>
    </source>
</evidence>